<gene>
    <name evidence="2" type="ORF">HXN26_10555</name>
</gene>
<accession>A0A930HNT8</accession>
<dbReference type="RefSeq" id="WP_273161217.1">
    <property type="nucleotide sequence ID" value="NZ_CAUSWD010000040.1"/>
</dbReference>
<sequence length="58" mass="6505">MNRRHYVMPDCKVIRCMEEVAILAGSPGDKKTTKDDPTHGTPGADEELAKPTTWDLDY</sequence>
<feature type="region of interest" description="Disordered" evidence="1">
    <location>
        <begin position="24"/>
        <end position="58"/>
    </location>
</feature>
<evidence type="ECO:0000256" key="1">
    <source>
        <dbReference type="SAM" id="MobiDB-lite"/>
    </source>
</evidence>
<protein>
    <submittedName>
        <fullName evidence="2">Uncharacterized protein</fullName>
    </submittedName>
</protein>
<evidence type="ECO:0000313" key="2">
    <source>
        <dbReference type="EMBL" id="MBF1385260.1"/>
    </source>
</evidence>
<dbReference type="Proteomes" id="UP000771736">
    <property type="component" value="Unassembled WGS sequence"/>
</dbReference>
<comment type="caution">
    <text evidence="2">The sequence shown here is derived from an EMBL/GenBank/DDBJ whole genome shotgun (WGS) entry which is preliminary data.</text>
</comment>
<evidence type="ECO:0000313" key="3">
    <source>
        <dbReference type="Proteomes" id="UP000771736"/>
    </source>
</evidence>
<dbReference type="AlphaFoldDB" id="A0A930HNT8"/>
<organism evidence="2 3">
    <name type="scientific">Prevotella aurantiaca</name>
    <dbReference type="NCBI Taxonomy" id="596085"/>
    <lineage>
        <taxon>Bacteria</taxon>
        <taxon>Pseudomonadati</taxon>
        <taxon>Bacteroidota</taxon>
        <taxon>Bacteroidia</taxon>
        <taxon>Bacteroidales</taxon>
        <taxon>Prevotellaceae</taxon>
        <taxon>Prevotella</taxon>
    </lineage>
</organism>
<proteinExistence type="predicted"/>
<name>A0A930HNT8_9BACT</name>
<feature type="compositionally biased region" description="Basic and acidic residues" evidence="1">
    <location>
        <begin position="28"/>
        <end position="38"/>
    </location>
</feature>
<dbReference type="EMBL" id="JABZSJ010000089">
    <property type="protein sequence ID" value="MBF1385260.1"/>
    <property type="molecule type" value="Genomic_DNA"/>
</dbReference>
<reference evidence="2" key="1">
    <citation type="submission" date="2020-04" db="EMBL/GenBank/DDBJ databases">
        <title>Deep metagenomics examines the oral microbiome during advanced dental caries in children, revealing novel taxa and co-occurrences with host molecules.</title>
        <authorList>
            <person name="Baker J.L."/>
            <person name="Morton J.T."/>
            <person name="Dinis M."/>
            <person name="Alvarez R."/>
            <person name="Tran N.C."/>
            <person name="Knight R."/>
            <person name="Edlund A."/>
        </authorList>
    </citation>
    <scope>NUCLEOTIDE SEQUENCE</scope>
    <source>
        <strain evidence="2">JCVI_44_bin.5</strain>
    </source>
</reference>